<dbReference type="AlphaFoldDB" id="A0A498KCP6"/>
<sequence>LLIYSNCTSLNNQVICSSSKPIVTHCHSLNFTKCVKQKELLVDPNPPYSFATEQQKQKVNGKHQLPLAKVELGKEVYQQCFSPSTDPGAAFPSSSPLLCSLTGSSFSASSSSSFVSATKLYWVQNCFNCKAV</sequence>
<gene>
    <name evidence="1" type="ORF">DVH24_006384</name>
</gene>
<evidence type="ECO:0000313" key="1">
    <source>
        <dbReference type="EMBL" id="RXI05127.1"/>
    </source>
</evidence>
<organism evidence="1 2">
    <name type="scientific">Malus domestica</name>
    <name type="common">Apple</name>
    <name type="synonym">Pyrus malus</name>
    <dbReference type="NCBI Taxonomy" id="3750"/>
    <lineage>
        <taxon>Eukaryota</taxon>
        <taxon>Viridiplantae</taxon>
        <taxon>Streptophyta</taxon>
        <taxon>Embryophyta</taxon>
        <taxon>Tracheophyta</taxon>
        <taxon>Spermatophyta</taxon>
        <taxon>Magnoliopsida</taxon>
        <taxon>eudicotyledons</taxon>
        <taxon>Gunneridae</taxon>
        <taxon>Pentapetalae</taxon>
        <taxon>rosids</taxon>
        <taxon>fabids</taxon>
        <taxon>Rosales</taxon>
        <taxon>Rosaceae</taxon>
        <taxon>Amygdaloideae</taxon>
        <taxon>Maleae</taxon>
        <taxon>Malus</taxon>
    </lineage>
</organism>
<comment type="caution">
    <text evidence="1">The sequence shown here is derived from an EMBL/GenBank/DDBJ whole genome shotgun (WGS) entry which is preliminary data.</text>
</comment>
<accession>A0A498KCP6</accession>
<protein>
    <submittedName>
        <fullName evidence="1">Uncharacterized protein</fullName>
    </submittedName>
</protein>
<evidence type="ECO:0000313" key="2">
    <source>
        <dbReference type="Proteomes" id="UP000290289"/>
    </source>
</evidence>
<dbReference type="EMBL" id="RDQH01000328">
    <property type="protein sequence ID" value="RXI05127.1"/>
    <property type="molecule type" value="Genomic_DNA"/>
</dbReference>
<keyword evidence="2" id="KW-1185">Reference proteome</keyword>
<name>A0A498KCP6_MALDO</name>
<dbReference type="Proteomes" id="UP000290289">
    <property type="component" value="Chromosome 2"/>
</dbReference>
<feature type="non-terminal residue" evidence="1">
    <location>
        <position position="1"/>
    </location>
</feature>
<reference evidence="1 2" key="1">
    <citation type="submission" date="2018-10" db="EMBL/GenBank/DDBJ databases">
        <title>A high-quality apple genome assembly.</title>
        <authorList>
            <person name="Hu J."/>
        </authorList>
    </citation>
    <scope>NUCLEOTIDE SEQUENCE [LARGE SCALE GENOMIC DNA]</scope>
    <source>
        <strain evidence="2">cv. HFTH1</strain>
        <tissue evidence="1">Young leaf</tissue>
    </source>
</reference>
<proteinExistence type="predicted"/>